<gene>
    <name evidence="2" type="ORF">HF324_21435</name>
</gene>
<keyword evidence="2" id="KW-0808">Transferase</keyword>
<reference evidence="2" key="1">
    <citation type="submission" date="2020-09" db="EMBL/GenBank/DDBJ databases">
        <authorList>
            <person name="Kittiwongwattana C."/>
        </authorList>
    </citation>
    <scope>NUCLEOTIDE SEQUENCE</scope>
    <source>
        <strain evidence="2">1303</strain>
    </source>
</reference>
<sequence>MVPIQMVDLKRQYTKIKPQVDAAIQEVLESAAFINGGAVQKFAEELQQYLDIKHVIPCANGTDALQIAMMALDLQPGDEVITPSFTFIATAEVIALLQLKPVFVDVDPQTYCLDVAAVEKAITPKTKAIVPVHLYGHVADMEPLMAVAAKHNLYVIEDNAQAIGGNYTFADGSVKKAGTIGHIGCTSFFPSKNLGCYGDGGALFTNDDALAAKIRMVANHGQSARYYHDVVGVNSRLDSVQAAVLRIKLPLLDEYINARRAVADAYDAAFADMPQVTTPYRAPNSYHVFHQYTLQLNGADRNKLQEYLATKQVPAMIYYPVPAHRQKMFEHFGGAAFDLPVTDNLTTRVISLPIHTEMDKDQLDHIIHSIKSFLNNSPA</sequence>
<dbReference type="GO" id="GO:0008483">
    <property type="term" value="F:transaminase activity"/>
    <property type="evidence" value="ECO:0007669"/>
    <property type="project" value="UniProtKB-KW"/>
</dbReference>
<evidence type="ECO:0000313" key="2">
    <source>
        <dbReference type="EMBL" id="QJB40282.1"/>
    </source>
</evidence>
<dbReference type="InterPro" id="IPR015424">
    <property type="entry name" value="PyrdxlP-dep_Trfase"/>
</dbReference>
<dbReference type="InterPro" id="IPR000653">
    <property type="entry name" value="DegT/StrS_aminotransferase"/>
</dbReference>
<organism evidence="2 3">
    <name type="scientific">Chitinophaga oryzae</name>
    <dbReference type="NCBI Taxonomy" id="2725414"/>
    <lineage>
        <taxon>Bacteria</taxon>
        <taxon>Pseudomonadati</taxon>
        <taxon>Bacteroidota</taxon>
        <taxon>Chitinophagia</taxon>
        <taxon>Chitinophagales</taxon>
        <taxon>Chitinophagaceae</taxon>
        <taxon>Chitinophaga</taxon>
    </lineage>
</organism>
<dbReference type="RefSeq" id="WP_168861524.1">
    <property type="nucleotide sequence ID" value="NZ_CP051204.2"/>
</dbReference>
<dbReference type="Pfam" id="PF01041">
    <property type="entry name" value="DegT_DnrJ_EryC1"/>
    <property type="match status" value="1"/>
</dbReference>
<dbReference type="InterPro" id="IPR015421">
    <property type="entry name" value="PyrdxlP-dep_Trfase_major"/>
</dbReference>
<dbReference type="PIRSF" id="PIRSF000390">
    <property type="entry name" value="PLP_StrS"/>
    <property type="match status" value="1"/>
</dbReference>
<dbReference type="Gene3D" id="3.90.1150.10">
    <property type="entry name" value="Aspartate Aminotransferase, domain 1"/>
    <property type="match status" value="1"/>
</dbReference>
<evidence type="ECO:0000313" key="3">
    <source>
        <dbReference type="Proteomes" id="UP000503144"/>
    </source>
</evidence>
<dbReference type="SUPFAM" id="SSF53383">
    <property type="entry name" value="PLP-dependent transferases"/>
    <property type="match status" value="1"/>
</dbReference>
<dbReference type="PANTHER" id="PTHR30244:SF42">
    <property type="entry name" value="UDP-2-ACETAMIDO-2-DEOXY-3-OXO-D-GLUCURONATE AMINOTRANSFERASE"/>
    <property type="match status" value="1"/>
</dbReference>
<keyword evidence="3" id="KW-1185">Reference proteome</keyword>
<dbReference type="CDD" id="cd00616">
    <property type="entry name" value="AHBA_syn"/>
    <property type="match status" value="1"/>
</dbReference>
<dbReference type="Gene3D" id="3.40.640.10">
    <property type="entry name" value="Type I PLP-dependent aspartate aminotransferase-like (Major domain)"/>
    <property type="match status" value="1"/>
</dbReference>
<accession>A0ABX6LJV0</accession>
<dbReference type="Proteomes" id="UP000503144">
    <property type="component" value="Chromosome"/>
</dbReference>
<name>A0ABX6LJV0_9BACT</name>
<comment type="similarity">
    <text evidence="1">Belongs to the DegT/DnrJ/EryC1 family.</text>
</comment>
<dbReference type="PANTHER" id="PTHR30244">
    <property type="entry name" value="TRANSAMINASE"/>
    <property type="match status" value="1"/>
</dbReference>
<proteinExistence type="inferred from homology"/>
<keyword evidence="1" id="KW-0663">Pyridoxal phosphate</keyword>
<protein>
    <submittedName>
        <fullName evidence="2">DegT/DnrJ/EryC1/StrS family aminotransferase</fullName>
    </submittedName>
</protein>
<dbReference type="InterPro" id="IPR015422">
    <property type="entry name" value="PyrdxlP-dep_Trfase_small"/>
</dbReference>
<dbReference type="EMBL" id="CP051204">
    <property type="protein sequence ID" value="QJB40282.1"/>
    <property type="molecule type" value="Genomic_DNA"/>
</dbReference>
<evidence type="ECO:0000256" key="1">
    <source>
        <dbReference type="RuleBase" id="RU004508"/>
    </source>
</evidence>
<keyword evidence="2" id="KW-0032">Aminotransferase</keyword>